<feature type="domain" description="Cyanobacterial aminoacyl-tRNA synthetase CAAD" evidence="4">
    <location>
        <begin position="63"/>
        <end position="139"/>
    </location>
</feature>
<keyword evidence="3" id="KW-0812">Transmembrane</keyword>
<sequence length="139" mass="15141">MQDMKDMSEPSQASRQASDATAAAPTPASEQAEGKGEGGEFQALLDLLQGWIDQQGWSLSLKSLGRPIRNLFLLIAALVVFQLVSGVAEALNRIPLLGNTLMLVGLAQIAIFTRHNLLRQSDRQNLRQRINALLDDTFG</sequence>
<comment type="subcellular location">
    <subcellularLocation>
        <location evidence="1">Membrane</location>
        <topology evidence="1">Multi-pass membrane protein</topology>
    </subcellularLocation>
</comment>
<reference evidence="5" key="1">
    <citation type="submission" date="2019-09" db="EMBL/GenBank/DDBJ databases">
        <title>Characterisation of the sponge microbiome using genome-centric metagenomics.</title>
        <authorList>
            <person name="Engelberts J.P."/>
            <person name="Robbins S.J."/>
            <person name="De Goeij J.M."/>
            <person name="Aranda M."/>
            <person name="Bell S.C."/>
            <person name="Webster N.S."/>
        </authorList>
    </citation>
    <scope>NUCLEOTIDE SEQUENCE</scope>
    <source>
        <strain evidence="5">SB0676_bin_10</strain>
    </source>
</reference>
<feature type="transmembrane region" description="Helical" evidence="3">
    <location>
        <begin position="94"/>
        <end position="113"/>
    </location>
</feature>
<evidence type="ECO:0000256" key="3">
    <source>
        <dbReference type="SAM" id="Phobius"/>
    </source>
</evidence>
<comment type="caution">
    <text evidence="5">The sequence shown here is derived from an EMBL/GenBank/DDBJ whole genome shotgun (WGS) entry which is preliminary data.</text>
</comment>
<feature type="compositionally biased region" description="Low complexity" evidence="2">
    <location>
        <begin position="11"/>
        <end position="31"/>
    </location>
</feature>
<dbReference type="GO" id="GO:0016020">
    <property type="term" value="C:membrane"/>
    <property type="evidence" value="ECO:0007669"/>
    <property type="project" value="UniProtKB-SubCell"/>
</dbReference>
<evidence type="ECO:0000259" key="4">
    <source>
        <dbReference type="Pfam" id="PF14159"/>
    </source>
</evidence>
<dbReference type="InterPro" id="IPR025564">
    <property type="entry name" value="CAAD_dom"/>
</dbReference>
<evidence type="ECO:0000256" key="2">
    <source>
        <dbReference type="SAM" id="MobiDB-lite"/>
    </source>
</evidence>
<dbReference type="Pfam" id="PF14159">
    <property type="entry name" value="CAAD"/>
    <property type="match status" value="1"/>
</dbReference>
<feature type="transmembrane region" description="Helical" evidence="3">
    <location>
        <begin position="71"/>
        <end position="88"/>
    </location>
</feature>
<gene>
    <name evidence="5" type="ORF">F4162_06605</name>
</gene>
<keyword evidence="3" id="KW-0472">Membrane</keyword>
<protein>
    <recommendedName>
        <fullName evidence="4">Cyanobacterial aminoacyl-tRNA synthetase CAAD domain-containing protein</fullName>
    </recommendedName>
</protein>
<name>A0A6B1FCE2_9SYNE</name>
<keyword evidence="3" id="KW-1133">Transmembrane helix</keyword>
<dbReference type="EMBL" id="VYDO01000215">
    <property type="protein sequence ID" value="MYG38633.1"/>
    <property type="molecule type" value="Genomic_DNA"/>
</dbReference>
<proteinExistence type="predicted"/>
<feature type="region of interest" description="Disordered" evidence="2">
    <location>
        <begin position="1"/>
        <end position="37"/>
    </location>
</feature>
<organism evidence="5">
    <name type="scientific">Synechococcus sp. SB0676_bin_10</name>
    <dbReference type="NCBI Taxonomy" id="2604869"/>
    <lineage>
        <taxon>Bacteria</taxon>
        <taxon>Bacillati</taxon>
        <taxon>Cyanobacteriota</taxon>
        <taxon>Cyanophyceae</taxon>
        <taxon>Synechococcales</taxon>
        <taxon>Synechococcaceae</taxon>
        <taxon>Synechococcus</taxon>
    </lineage>
</organism>
<evidence type="ECO:0000256" key="1">
    <source>
        <dbReference type="ARBA" id="ARBA00004141"/>
    </source>
</evidence>
<dbReference type="AlphaFoldDB" id="A0A6B1FCE2"/>
<evidence type="ECO:0000313" key="5">
    <source>
        <dbReference type="EMBL" id="MYG38633.1"/>
    </source>
</evidence>
<accession>A0A6B1FCE2</accession>